<gene>
    <name evidence="1" type="ORF">L6452_34059</name>
</gene>
<comment type="caution">
    <text evidence="1">The sequence shown here is derived from an EMBL/GenBank/DDBJ whole genome shotgun (WGS) entry which is preliminary data.</text>
</comment>
<reference evidence="2" key="1">
    <citation type="journal article" date="2022" name="Mol. Ecol. Resour.">
        <title>The genomes of chicory, endive, great burdock and yacon provide insights into Asteraceae palaeo-polyploidization history and plant inulin production.</title>
        <authorList>
            <person name="Fan W."/>
            <person name="Wang S."/>
            <person name="Wang H."/>
            <person name="Wang A."/>
            <person name="Jiang F."/>
            <person name="Liu H."/>
            <person name="Zhao H."/>
            <person name="Xu D."/>
            <person name="Zhang Y."/>
        </authorList>
    </citation>
    <scope>NUCLEOTIDE SEQUENCE [LARGE SCALE GENOMIC DNA]</scope>
    <source>
        <strain evidence="2">cv. Niubang</strain>
    </source>
</reference>
<dbReference type="EMBL" id="CM042058">
    <property type="protein sequence ID" value="KAI3684832.1"/>
    <property type="molecule type" value="Genomic_DNA"/>
</dbReference>
<accession>A0ACB8YGJ4</accession>
<organism evidence="1 2">
    <name type="scientific">Arctium lappa</name>
    <name type="common">Greater burdock</name>
    <name type="synonym">Lappa major</name>
    <dbReference type="NCBI Taxonomy" id="4217"/>
    <lineage>
        <taxon>Eukaryota</taxon>
        <taxon>Viridiplantae</taxon>
        <taxon>Streptophyta</taxon>
        <taxon>Embryophyta</taxon>
        <taxon>Tracheophyta</taxon>
        <taxon>Spermatophyta</taxon>
        <taxon>Magnoliopsida</taxon>
        <taxon>eudicotyledons</taxon>
        <taxon>Gunneridae</taxon>
        <taxon>Pentapetalae</taxon>
        <taxon>asterids</taxon>
        <taxon>campanulids</taxon>
        <taxon>Asterales</taxon>
        <taxon>Asteraceae</taxon>
        <taxon>Carduoideae</taxon>
        <taxon>Cardueae</taxon>
        <taxon>Arctiinae</taxon>
        <taxon>Arctium</taxon>
    </lineage>
</organism>
<name>A0ACB8YGJ4_ARCLA</name>
<reference evidence="1 2" key="2">
    <citation type="journal article" date="2022" name="Mol. Ecol. Resour.">
        <title>The genomes of chicory, endive, great burdock and yacon provide insights into Asteraceae paleo-polyploidization history and plant inulin production.</title>
        <authorList>
            <person name="Fan W."/>
            <person name="Wang S."/>
            <person name="Wang H."/>
            <person name="Wang A."/>
            <person name="Jiang F."/>
            <person name="Liu H."/>
            <person name="Zhao H."/>
            <person name="Xu D."/>
            <person name="Zhang Y."/>
        </authorList>
    </citation>
    <scope>NUCLEOTIDE SEQUENCE [LARGE SCALE GENOMIC DNA]</scope>
    <source>
        <strain evidence="2">cv. Niubang</strain>
    </source>
</reference>
<sequence length="101" mass="11700">MAGEATNKELVILDGCRQLKSLDLRMCSFIDLKGDLGKRCSQQIKCVKLPDDSLEGCQYIYGYDSNLVDDSDDEFDEYYDYDDYTKYDELKEMLAFKPMFG</sequence>
<dbReference type="Proteomes" id="UP001055879">
    <property type="component" value="Linkage Group LG12"/>
</dbReference>
<protein>
    <submittedName>
        <fullName evidence="1">Uncharacterized protein</fullName>
    </submittedName>
</protein>
<evidence type="ECO:0000313" key="1">
    <source>
        <dbReference type="EMBL" id="KAI3684832.1"/>
    </source>
</evidence>
<proteinExistence type="predicted"/>
<evidence type="ECO:0000313" key="2">
    <source>
        <dbReference type="Proteomes" id="UP001055879"/>
    </source>
</evidence>
<keyword evidence="2" id="KW-1185">Reference proteome</keyword>